<gene>
    <name evidence="2" type="ORF">LITE_LOCUS21684</name>
</gene>
<dbReference type="EMBL" id="CAMGYJ010000006">
    <property type="protein sequence ID" value="CAI0428497.1"/>
    <property type="molecule type" value="Genomic_DNA"/>
</dbReference>
<protein>
    <submittedName>
        <fullName evidence="2">Uncharacterized protein</fullName>
    </submittedName>
</protein>
<evidence type="ECO:0000313" key="2">
    <source>
        <dbReference type="EMBL" id="CAI0428497.1"/>
    </source>
</evidence>
<name>A0AAV0L271_9ROSI</name>
<evidence type="ECO:0000313" key="3">
    <source>
        <dbReference type="Proteomes" id="UP001154282"/>
    </source>
</evidence>
<reference evidence="2" key="1">
    <citation type="submission" date="2022-08" db="EMBL/GenBank/DDBJ databases">
        <authorList>
            <person name="Gutierrez-Valencia J."/>
        </authorList>
    </citation>
    <scope>NUCLEOTIDE SEQUENCE</scope>
</reference>
<accession>A0AAV0L271</accession>
<dbReference type="Proteomes" id="UP001154282">
    <property type="component" value="Unassembled WGS sequence"/>
</dbReference>
<keyword evidence="3" id="KW-1185">Reference proteome</keyword>
<comment type="caution">
    <text evidence="2">The sequence shown here is derived from an EMBL/GenBank/DDBJ whole genome shotgun (WGS) entry which is preliminary data.</text>
</comment>
<sequence>MSHSFSLNPPTDSPAPRHLSYAPPPTHALGRHPIAVQSAAATLHNLLVVDSYRPIIGSKRDIAPEIAATVDQGRAQGPVRHRSVPAELTDRSRPAAVLTGAQGRRVGIVEDATTVIAQIAGCE</sequence>
<dbReference type="AlphaFoldDB" id="A0AAV0L271"/>
<feature type="region of interest" description="Disordered" evidence="1">
    <location>
        <begin position="1"/>
        <end position="29"/>
    </location>
</feature>
<organism evidence="2 3">
    <name type="scientific">Linum tenue</name>
    <dbReference type="NCBI Taxonomy" id="586396"/>
    <lineage>
        <taxon>Eukaryota</taxon>
        <taxon>Viridiplantae</taxon>
        <taxon>Streptophyta</taxon>
        <taxon>Embryophyta</taxon>
        <taxon>Tracheophyta</taxon>
        <taxon>Spermatophyta</taxon>
        <taxon>Magnoliopsida</taxon>
        <taxon>eudicotyledons</taxon>
        <taxon>Gunneridae</taxon>
        <taxon>Pentapetalae</taxon>
        <taxon>rosids</taxon>
        <taxon>fabids</taxon>
        <taxon>Malpighiales</taxon>
        <taxon>Linaceae</taxon>
        <taxon>Linum</taxon>
    </lineage>
</organism>
<evidence type="ECO:0000256" key="1">
    <source>
        <dbReference type="SAM" id="MobiDB-lite"/>
    </source>
</evidence>
<proteinExistence type="predicted"/>
<feature type="compositionally biased region" description="Polar residues" evidence="1">
    <location>
        <begin position="1"/>
        <end position="10"/>
    </location>
</feature>